<protein>
    <submittedName>
        <fullName evidence="1">Uncharacterized protein</fullName>
    </submittedName>
</protein>
<evidence type="ECO:0000313" key="1">
    <source>
        <dbReference type="EMBL" id="QHU27717.1"/>
    </source>
</evidence>
<dbReference type="AlphaFoldDB" id="A0A6C0LBA8"/>
<sequence length="81" mass="9396">MNTTNKICCDDNITIFAKGRIYIINKEPYETIGDVYKRGWYIINNIKSDNSDNSENYTKLYSLSIINNNKNKGMTYDDAIL</sequence>
<name>A0A6C0LBA8_9ZZZZ</name>
<dbReference type="EMBL" id="MN740461">
    <property type="protein sequence ID" value="QHU27717.1"/>
    <property type="molecule type" value="Genomic_DNA"/>
</dbReference>
<proteinExistence type="predicted"/>
<accession>A0A6C0LBA8</accession>
<organism evidence="1">
    <name type="scientific">viral metagenome</name>
    <dbReference type="NCBI Taxonomy" id="1070528"/>
    <lineage>
        <taxon>unclassified sequences</taxon>
        <taxon>metagenomes</taxon>
        <taxon>organismal metagenomes</taxon>
    </lineage>
</organism>
<reference evidence="1" key="1">
    <citation type="journal article" date="2020" name="Nature">
        <title>Giant virus diversity and host interactions through global metagenomics.</title>
        <authorList>
            <person name="Schulz F."/>
            <person name="Roux S."/>
            <person name="Paez-Espino D."/>
            <person name="Jungbluth S."/>
            <person name="Walsh D.A."/>
            <person name="Denef V.J."/>
            <person name="McMahon K.D."/>
            <person name="Konstantinidis K.T."/>
            <person name="Eloe-Fadrosh E.A."/>
            <person name="Kyrpides N.C."/>
            <person name="Woyke T."/>
        </authorList>
    </citation>
    <scope>NUCLEOTIDE SEQUENCE</scope>
    <source>
        <strain evidence="1">GVMAG-M-3300027769-26</strain>
    </source>
</reference>